<sequence>MFRQCSTAVLLLLTLTGCSQKFNDVNNTVNLAFFGDKDVSLSTEEINKLPYASMYARVDDGPQAFMVLAFAEDRATLGLTDVAGFSASSSPKPQRTQLKWVSADKGMLITENGRIVKTLNLPSGNLVSSHSKQTDPLALGLHLATTPTHWQHAIDWQPGYHLGYPVNSEFTFIADEILDINGTTQPTKHYIERIFIPTLDIEFDNHWWIDPSNGAVIKSKQKLAPNLPYIELILLKPFA</sequence>
<proteinExistence type="predicted"/>
<evidence type="ECO:0000256" key="1">
    <source>
        <dbReference type="SAM" id="SignalP"/>
    </source>
</evidence>
<evidence type="ECO:0000313" key="2">
    <source>
        <dbReference type="EMBL" id="MDV5172143.1"/>
    </source>
</evidence>
<organism evidence="2 3">
    <name type="scientific">Photobacterium rosenbergii</name>
    <dbReference type="NCBI Taxonomy" id="294936"/>
    <lineage>
        <taxon>Bacteria</taxon>
        <taxon>Pseudomonadati</taxon>
        <taxon>Pseudomonadota</taxon>
        <taxon>Gammaproteobacteria</taxon>
        <taxon>Vibrionales</taxon>
        <taxon>Vibrionaceae</taxon>
        <taxon>Photobacterium</taxon>
    </lineage>
</organism>
<gene>
    <name evidence="2" type="ORF">R2X38_24375</name>
</gene>
<dbReference type="Gene3D" id="2.40.360.10">
    <property type="entry name" value="YmcC-like"/>
    <property type="match status" value="1"/>
</dbReference>
<dbReference type="Proteomes" id="UP001186452">
    <property type="component" value="Unassembled WGS sequence"/>
</dbReference>
<dbReference type="Pfam" id="PF11102">
    <property type="entry name" value="YjbF"/>
    <property type="match status" value="1"/>
</dbReference>
<dbReference type="RefSeq" id="WP_317524936.1">
    <property type="nucleotide sequence ID" value="NZ_JAWJZI010000022.1"/>
</dbReference>
<dbReference type="InterPro" id="IPR021308">
    <property type="entry name" value="GfcB"/>
</dbReference>
<reference evidence="2 3" key="1">
    <citation type="submission" date="2023-10" db="EMBL/GenBank/DDBJ databases">
        <title>Marine bacteria isolated from horseshoe crab.</title>
        <authorList>
            <person name="Cheng T.H."/>
        </authorList>
    </citation>
    <scope>NUCLEOTIDE SEQUENCE [LARGE SCALE GENOMIC DNA]</scope>
    <source>
        <strain evidence="2 3">HSC6</strain>
    </source>
</reference>
<keyword evidence="1" id="KW-0732">Signal</keyword>
<feature type="chain" id="PRO_5045529244" evidence="1">
    <location>
        <begin position="22"/>
        <end position="239"/>
    </location>
</feature>
<dbReference type="PROSITE" id="PS51257">
    <property type="entry name" value="PROKAR_LIPOPROTEIN"/>
    <property type="match status" value="1"/>
</dbReference>
<dbReference type="InterPro" id="IPR023373">
    <property type="entry name" value="YmcC_sf"/>
</dbReference>
<dbReference type="EMBL" id="JAWJZI010000022">
    <property type="protein sequence ID" value="MDV5172143.1"/>
    <property type="molecule type" value="Genomic_DNA"/>
</dbReference>
<accession>A0ABU3ZPV0</accession>
<keyword evidence="3" id="KW-1185">Reference proteome</keyword>
<feature type="signal peptide" evidence="1">
    <location>
        <begin position="1"/>
        <end position="21"/>
    </location>
</feature>
<evidence type="ECO:0000313" key="3">
    <source>
        <dbReference type="Proteomes" id="UP001186452"/>
    </source>
</evidence>
<name>A0ABU3ZPV0_9GAMM</name>
<keyword evidence="2" id="KW-0449">Lipoprotein</keyword>
<comment type="caution">
    <text evidence="2">The sequence shown here is derived from an EMBL/GenBank/DDBJ whole genome shotgun (WGS) entry which is preliminary data.</text>
</comment>
<dbReference type="SUPFAM" id="SSF159270">
    <property type="entry name" value="YmcC-like"/>
    <property type="match status" value="1"/>
</dbReference>
<protein>
    <submittedName>
        <fullName evidence="2">YjbF family lipoprotein</fullName>
    </submittedName>
</protein>